<dbReference type="PROSITE" id="PS00089">
    <property type="entry name" value="RIBORED_LARGE"/>
    <property type="match status" value="1"/>
</dbReference>
<dbReference type="PANTHER" id="PTHR11573">
    <property type="entry name" value="RIBONUCLEOSIDE-DIPHOSPHATE REDUCTASE LARGE CHAIN"/>
    <property type="match status" value="1"/>
</dbReference>
<organism evidence="8 9">
    <name type="scientific">Bacillus aerolatus</name>
    <dbReference type="NCBI Taxonomy" id="2653354"/>
    <lineage>
        <taxon>Bacteria</taxon>
        <taxon>Bacillati</taxon>
        <taxon>Bacillota</taxon>
        <taxon>Bacilli</taxon>
        <taxon>Bacillales</taxon>
        <taxon>Bacillaceae</taxon>
        <taxon>Bacillus</taxon>
    </lineage>
</organism>
<evidence type="ECO:0000256" key="2">
    <source>
        <dbReference type="ARBA" id="ARBA00012274"/>
    </source>
</evidence>
<dbReference type="InterPro" id="IPR013346">
    <property type="entry name" value="NrdE_NrdA_C"/>
</dbReference>
<keyword evidence="9" id="KW-1185">Reference proteome</keyword>
<dbReference type="EMBL" id="WEIO01000016">
    <property type="protein sequence ID" value="KAB7704228.1"/>
    <property type="molecule type" value="Genomic_DNA"/>
</dbReference>
<dbReference type="SUPFAM" id="SSF48168">
    <property type="entry name" value="R1 subunit of ribonucleotide reductase, N-terminal domain"/>
    <property type="match status" value="1"/>
</dbReference>
<dbReference type="Gene3D" id="3.20.70.20">
    <property type="match status" value="1"/>
</dbReference>
<accession>A0A6I1FFY5</accession>
<comment type="similarity">
    <text evidence="1 6">Belongs to the ribonucleoside diphosphate reductase large chain family.</text>
</comment>
<dbReference type="SUPFAM" id="SSF51998">
    <property type="entry name" value="PFL-like glycyl radical enzymes"/>
    <property type="match status" value="1"/>
</dbReference>
<dbReference type="InterPro" id="IPR013509">
    <property type="entry name" value="RNR_lsu_N"/>
</dbReference>
<comment type="catalytic activity">
    <reaction evidence="5 6">
        <text>a 2'-deoxyribonucleoside 5'-diphosphate + [thioredoxin]-disulfide + H2O = a ribonucleoside 5'-diphosphate + [thioredoxin]-dithiol</text>
        <dbReference type="Rhea" id="RHEA:23252"/>
        <dbReference type="Rhea" id="RHEA-COMP:10698"/>
        <dbReference type="Rhea" id="RHEA-COMP:10700"/>
        <dbReference type="ChEBI" id="CHEBI:15377"/>
        <dbReference type="ChEBI" id="CHEBI:29950"/>
        <dbReference type="ChEBI" id="CHEBI:50058"/>
        <dbReference type="ChEBI" id="CHEBI:57930"/>
        <dbReference type="ChEBI" id="CHEBI:73316"/>
        <dbReference type="EC" id="1.17.4.1"/>
    </reaction>
</comment>
<comment type="function">
    <text evidence="6">Provides the precursors necessary for DNA synthesis. Catalyzes the biosynthesis of deoxyribonucleotides from the corresponding ribonucleotides.</text>
</comment>
<dbReference type="PANTHER" id="PTHR11573:SF6">
    <property type="entry name" value="RIBONUCLEOSIDE-DIPHOSPHATE REDUCTASE LARGE SUBUNIT"/>
    <property type="match status" value="1"/>
</dbReference>
<keyword evidence="3 6" id="KW-0560">Oxidoreductase</keyword>
<dbReference type="Pfam" id="PF02867">
    <property type="entry name" value="Ribonuc_red_lgC"/>
    <property type="match status" value="1"/>
</dbReference>
<protein>
    <recommendedName>
        <fullName evidence="2 6">Ribonucleoside-diphosphate reductase</fullName>
        <ecNumber evidence="2 6">1.17.4.1</ecNumber>
    </recommendedName>
</protein>
<evidence type="ECO:0000256" key="6">
    <source>
        <dbReference type="RuleBase" id="RU003410"/>
    </source>
</evidence>
<dbReference type="Pfam" id="PF00317">
    <property type="entry name" value="Ribonuc_red_lgN"/>
    <property type="match status" value="1"/>
</dbReference>
<dbReference type="CDD" id="cd01679">
    <property type="entry name" value="RNR_I"/>
    <property type="match status" value="1"/>
</dbReference>
<dbReference type="NCBIfam" id="NF006665">
    <property type="entry name" value="PRK09209.1"/>
    <property type="match status" value="1"/>
</dbReference>
<comment type="caution">
    <text evidence="8">The sequence shown here is derived from an EMBL/GenBank/DDBJ whole genome shotgun (WGS) entry which is preliminary data.</text>
</comment>
<dbReference type="FunFam" id="3.20.70.20:FF:000014">
    <property type="entry name" value="Ribonucleoside-diphosphate reductase"/>
    <property type="match status" value="1"/>
</dbReference>
<dbReference type="GO" id="GO:0009263">
    <property type="term" value="P:deoxyribonucleotide biosynthetic process"/>
    <property type="evidence" value="ECO:0007669"/>
    <property type="project" value="UniProtKB-KW"/>
</dbReference>
<dbReference type="EC" id="1.17.4.1" evidence="2 6"/>
<proteinExistence type="inferred from homology"/>
<dbReference type="NCBIfam" id="TIGR02506">
    <property type="entry name" value="NrdE_NrdA"/>
    <property type="match status" value="1"/>
</dbReference>
<dbReference type="GO" id="GO:0004748">
    <property type="term" value="F:ribonucleoside-diphosphate reductase activity, thioredoxin disulfide as acceptor"/>
    <property type="evidence" value="ECO:0007669"/>
    <property type="project" value="UniProtKB-EC"/>
</dbReference>
<evidence type="ECO:0000313" key="9">
    <source>
        <dbReference type="Proteomes" id="UP000429595"/>
    </source>
</evidence>
<evidence type="ECO:0000256" key="5">
    <source>
        <dbReference type="ARBA" id="ARBA00047754"/>
    </source>
</evidence>
<reference evidence="8 9" key="1">
    <citation type="submission" date="2019-10" db="EMBL/GenBank/DDBJ databases">
        <title>Bacillus aerolatum sp. nov., isolated from bioaerosol of sport playgrounds.</title>
        <authorList>
            <person name="Chen P."/>
            <person name="Zhang G."/>
        </authorList>
    </citation>
    <scope>NUCLEOTIDE SEQUENCE [LARGE SCALE GENOMIC DNA]</scope>
    <source>
        <strain evidence="8 9">CX253</strain>
    </source>
</reference>
<dbReference type="Proteomes" id="UP000429595">
    <property type="component" value="Unassembled WGS sequence"/>
</dbReference>
<sequence length="741" mass="84146">MIQTVQNIAEETLQVIQTEFPHVELASFKKKVKEALAERQDWTEEQMQQLLLQAAVERISSSEPDWTFVAARLYLSELYKQAAKTRGETVAKYGCFLSLIRLLVEEGVYDPQLLTAYTQEEIVELSEIIDPGKDKLFTYIGIVTLSERYLAGTLDKQTAELPQERWLIIAMTLMINEPKQKRLEYIKEAYWALSNLYMTTATPTLANAGKSYGQLSSCFIDTVDDSLQSIFDANTDAANLSKNGGGLGIYLGKIRSQGSDIKGFKNVSSGVIPWMKQLNNTAVSVDQLGQRQGAIAVYLDIWHRDIFSFLETRLNNGDERRRTHDLFTGVTIPDLFMEAVEKREDWYLFDPHEIRKVMGFSLEDSFDERKGEGTFRRRYNECISHPGLSKKVVPAIDIMKAIMISQLETGTPYMFYRDTVNRANPNKHAGMVYASNLCTEIFQNMSPTVVIEEKSEDGKIIIIKDPGDYVVCNLSSISLARTVMDDVLERLIPIQVRMLDNVIEINTIPVLQAQLTNKKYRGIGLGTFGWQHLLALKGFSWESEEAVDYCDELYETIAFLTIQASAELAAEKGVYPAYAGSDWETGDYFERRGYDAPNWLELKEKVKQSGMRNGYLLAVAPNSSTALIAGSTAGIDPIFRKEYMEEKKNYKIPVTAPDLSAQTTWYYKSVYSIDQHWSIRQNAKRQRHIDQGVSFNLYVRNDIKAKALLQLHLDAWQSGLKTTYYVRSTASDIEDCESCHS</sequence>
<dbReference type="InterPro" id="IPR039718">
    <property type="entry name" value="Rrm1"/>
</dbReference>
<dbReference type="PRINTS" id="PR01183">
    <property type="entry name" value="RIBORDTASEM1"/>
</dbReference>
<gene>
    <name evidence="8" type="ORF">F9802_18225</name>
</gene>
<name>A0A6I1FFY5_9BACI</name>
<dbReference type="InterPro" id="IPR000788">
    <property type="entry name" value="RNR_lg_C"/>
</dbReference>
<dbReference type="InterPro" id="IPR008926">
    <property type="entry name" value="RNR_R1-su_N"/>
</dbReference>
<evidence type="ECO:0000256" key="3">
    <source>
        <dbReference type="ARBA" id="ARBA00023002"/>
    </source>
</evidence>
<dbReference type="AlphaFoldDB" id="A0A6I1FFY5"/>
<evidence type="ECO:0000256" key="1">
    <source>
        <dbReference type="ARBA" id="ARBA00010406"/>
    </source>
</evidence>
<dbReference type="RefSeq" id="WP_152154525.1">
    <property type="nucleotide sequence ID" value="NZ_WEIO01000016.1"/>
</dbReference>
<keyword evidence="4 6" id="KW-0215">Deoxyribonucleotide synthesis</keyword>
<dbReference type="UniPathway" id="UPA00326"/>
<evidence type="ECO:0000313" key="8">
    <source>
        <dbReference type="EMBL" id="KAB7704228.1"/>
    </source>
</evidence>
<feature type="domain" description="Ribonucleotide reductase large subunit" evidence="7">
    <location>
        <begin position="599"/>
        <end position="621"/>
    </location>
</feature>
<dbReference type="GO" id="GO:0005971">
    <property type="term" value="C:ribonucleoside-diphosphate reductase complex"/>
    <property type="evidence" value="ECO:0007669"/>
    <property type="project" value="TreeGrafter"/>
</dbReference>
<evidence type="ECO:0000256" key="4">
    <source>
        <dbReference type="ARBA" id="ARBA00023116"/>
    </source>
</evidence>
<dbReference type="GO" id="GO:0005524">
    <property type="term" value="F:ATP binding"/>
    <property type="evidence" value="ECO:0007669"/>
    <property type="project" value="InterPro"/>
</dbReference>
<evidence type="ECO:0000259" key="7">
    <source>
        <dbReference type="PROSITE" id="PS00089"/>
    </source>
</evidence>